<protein>
    <recommendedName>
        <fullName evidence="2">DUF4350 domain-containing protein</fullName>
    </recommendedName>
</protein>
<comment type="caution">
    <text evidence="3">The sequence shown here is derived from an EMBL/GenBank/DDBJ whole genome shotgun (WGS) entry which is preliminary data.</text>
</comment>
<reference evidence="3" key="1">
    <citation type="submission" date="2021-01" db="EMBL/GenBank/DDBJ databases">
        <title>Whole genome shotgun sequence of Demequina activiva NBRC 110675.</title>
        <authorList>
            <person name="Komaki H."/>
            <person name="Tamura T."/>
        </authorList>
    </citation>
    <scope>NUCLEOTIDE SEQUENCE</scope>
    <source>
        <strain evidence="3">NBRC 110675</strain>
    </source>
</reference>
<keyword evidence="1" id="KW-0812">Transmembrane</keyword>
<dbReference type="InterPro" id="IPR025646">
    <property type="entry name" value="DUF4350"/>
</dbReference>
<evidence type="ECO:0000313" key="4">
    <source>
        <dbReference type="Proteomes" id="UP000652354"/>
    </source>
</evidence>
<proteinExistence type="predicted"/>
<organism evidence="3 4">
    <name type="scientific">Demequina activiva</name>
    <dbReference type="NCBI Taxonomy" id="1582364"/>
    <lineage>
        <taxon>Bacteria</taxon>
        <taxon>Bacillati</taxon>
        <taxon>Actinomycetota</taxon>
        <taxon>Actinomycetes</taxon>
        <taxon>Micrococcales</taxon>
        <taxon>Demequinaceae</taxon>
        <taxon>Demequina</taxon>
    </lineage>
</organism>
<gene>
    <name evidence="3" type="ORF">Dac01nite_21490</name>
</gene>
<feature type="domain" description="DUF4350" evidence="2">
    <location>
        <begin position="55"/>
        <end position="225"/>
    </location>
</feature>
<dbReference type="RefSeq" id="WP_203656841.1">
    <property type="nucleotide sequence ID" value="NZ_BONR01000005.1"/>
</dbReference>
<dbReference type="Proteomes" id="UP000652354">
    <property type="component" value="Unassembled WGS sequence"/>
</dbReference>
<keyword evidence="1" id="KW-1133">Transmembrane helix</keyword>
<keyword evidence="4" id="KW-1185">Reference proteome</keyword>
<keyword evidence="1" id="KW-0472">Membrane</keyword>
<sequence length="401" mass="42979">MSTTELHHATQGPGVVASARRRPLAIVAAVLFVALIATLVWTSRPEDYVTLSTGNASEDGTRAIAQILRAQGVDVRQSDTLAGARVTSPATSTLVIADSTFLADYQRDSIAEYPGDLVLVRPSQELLDDLDTGLRVTWSLDQEIVPAQCSDPDAQAAGEVQQLEEAVIAGARSTAETCFENGDGEAAYAVIDQGERRIAVLASWPTITNEHLDERGHAALGLRMLGRHPTVIWYVGDPFDPSTLTWSGSGDDGAAPPSELVANPDFLPPAFGPVMFMLGMTVAVAALWRARRFGRLVREPLPVEVRASEATRGRARLYRRAQASGRAAAAMRARAAMRMGRRLGVPRSAGSEALVSAVARAAQRDPRDVHRILYGDAPAGDAAFMSVIDELDTLESEVHRP</sequence>
<dbReference type="Pfam" id="PF14258">
    <property type="entry name" value="DUF4350"/>
    <property type="match status" value="1"/>
</dbReference>
<accession>A0A919Q578</accession>
<feature type="transmembrane region" description="Helical" evidence="1">
    <location>
        <begin position="24"/>
        <end position="42"/>
    </location>
</feature>
<evidence type="ECO:0000313" key="3">
    <source>
        <dbReference type="EMBL" id="GIG55397.1"/>
    </source>
</evidence>
<name>A0A919Q578_9MICO</name>
<dbReference type="AlphaFoldDB" id="A0A919Q578"/>
<evidence type="ECO:0000259" key="2">
    <source>
        <dbReference type="Pfam" id="PF14258"/>
    </source>
</evidence>
<feature type="transmembrane region" description="Helical" evidence="1">
    <location>
        <begin position="266"/>
        <end position="288"/>
    </location>
</feature>
<evidence type="ECO:0000256" key="1">
    <source>
        <dbReference type="SAM" id="Phobius"/>
    </source>
</evidence>
<dbReference type="EMBL" id="BONR01000005">
    <property type="protein sequence ID" value="GIG55397.1"/>
    <property type="molecule type" value="Genomic_DNA"/>
</dbReference>